<evidence type="ECO:0000313" key="8">
    <source>
        <dbReference type="RefSeq" id="XP_018324551.1"/>
    </source>
</evidence>
<gene>
    <name evidence="8" type="primary">LOC108736583</name>
</gene>
<proteinExistence type="predicted"/>
<dbReference type="InterPro" id="IPR050140">
    <property type="entry name" value="SRY-related_HMG-box_TF-like"/>
</dbReference>
<evidence type="ECO:0000256" key="1">
    <source>
        <dbReference type="ARBA" id="ARBA00004123"/>
    </source>
</evidence>
<dbReference type="GO" id="GO:0000122">
    <property type="term" value="P:negative regulation of transcription by RNA polymerase II"/>
    <property type="evidence" value="ECO:0007669"/>
    <property type="project" value="TreeGrafter"/>
</dbReference>
<evidence type="ECO:0000259" key="6">
    <source>
        <dbReference type="PROSITE" id="PS50118"/>
    </source>
</evidence>
<dbReference type="AlphaFoldDB" id="A0A1W4WKT6"/>
<feature type="DNA-binding region" description="HMG box" evidence="4">
    <location>
        <begin position="21"/>
        <end position="89"/>
    </location>
</feature>
<feature type="domain" description="HMG box" evidence="6">
    <location>
        <begin position="21"/>
        <end position="89"/>
    </location>
</feature>
<reference evidence="8" key="1">
    <citation type="submission" date="2025-08" db="UniProtKB">
        <authorList>
            <consortium name="RefSeq"/>
        </authorList>
    </citation>
    <scope>IDENTIFICATION</scope>
    <source>
        <tissue evidence="8">Entire body</tissue>
    </source>
</reference>
<dbReference type="FunFam" id="1.10.30.10:FF:000002">
    <property type="entry name" value="transcription factor Sox-2"/>
    <property type="match status" value="1"/>
</dbReference>
<dbReference type="PANTHER" id="PTHR10270:SF323">
    <property type="entry name" value="TRANSCRIPTION FACTOR SOX-14-RELATED"/>
    <property type="match status" value="1"/>
</dbReference>
<organism evidence="7 8">
    <name type="scientific">Agrilus planipennis</name>
    <name type="common">Emerald ash borer</name>
    <name type="synonym">Agrilus marcopoli</name>
    <dbReference type="NCBI Taxonomy" id="224129"/>
    <lineage>
        <taxon>Eukaryota</taxon>
        <taxon>Metazoa</taxon>
        <taxon>Ecdysozoa</taxon>
        <taxon>Arthropoda</taxon>
        <taxon>Hexapoda</taxon>
        <taxon>Insecta</taxon>
        <taxon>Pterygota</taxon>
        <taxon>Neoptera</taxon>
        <taxon>Endopterygota</taxon>
        <taxon>Coleoptera</taxon>
        <taxon>Polyphaga</taxon>
        <taxon>Elateriformia</taxon>
        <taxon>Buprestoidea</taxon>
        <taxon>Buprestidae</taxon>
        <taxon>Agrilinae</taxon>
        <taxon>Agrilus</taxon>
    </lineage>
</organism>
<dbReference type="STRING" id="224129.A0A1W4WKT6"/>
<dbReference type="Gene3D" id="1.10.30.10">
    <property type="entry name" value="High mobility group box domain"/>
    <property type="match status" value="1"/>
</dbReference>
<dbReference type="Pfam" id="PF00505">
    <property type="entry name" value="HMG_box"/>
    <property type="match status" value="1"/>
</dbReference>
<keyword evidence="3 4" id="KW-0539">Nucleus</keyword>
<dbReference type="SMART" id="SM00398">
    <property type="entry name" value="HMG"/>
    <property type="match status" value="1"/>
</dbReference>
<evidence type="ECO:0000256" key="2">
    <source>
        <dbReference type="ARBA" id="ARBA00023125"/>
    </source>
</evidence>
<accession>A0A1W4WKT6</accession>
<dbReference type="InterPro" id="IPR009071">
    <property type="entry name" value="HMG_box_dom"/>
</dbReference>
<comment type="subcellular location">
    <subcellularLocation>
        <location evidence="1">Nucleus</location>
    </subcellularLocation>
</comment>
<dbReference type="GO" id="GO:0005634">
    <property type="term" value="C:nucleus"/>
    <property type="evidence" value="ECO:0007669"/>
    <property type="project" value="UniProtKB-SubCell"/>
</dbReference>
<evidence type="ECO:0000313" key="7">
    <source>
        <dbReference type="Proteomes" id="UP000192223"/>
    </source>
</evidence>
<protein>
    <submittedName>
        <fullName evidence="8">Transcription factor Sox-14-like</fullName>
    </submittedName>
</protein>
<name>A0A1W4WKT6_AGRPL</name>
<keyword evidence="2 4" id="KW-0238">DNA-binding</keyword>
<dbReference type="GO" id="GO:0007420">
    <property type="term" value="P:brain development"/>
    <property type="evidence" value="ECO:0007669"/>
    <property type="project" value="TreeGrafter"/>
</dbReference>
<keyword evidence="7" id="KW-1185">Reference proteome</keyword>
<dbReference type="GeneID" id="108736583"/>
<evidence type="ECO:0000256" key="4">
    <source>
        <dbReference type="PROSITE-ProRule" id="PRU00267"/>
    </source>
</evidence>
<feature type="region of interest" description="Disordered" evidence="5">
    <location>
        <begin position="1"/>
        <end position="20"/>
    </location>
</feature>
<dbReference type="RefSeq" id="XP_018324551.1">
    <property type="nucleotide sequence ID" value="XM_018469049.2"/>
</dbReference>
<dbReference type="GO" id="GO:0001228">
    <property type="term" value="F:DNA-binding transcription activator activity, RNA polymerase II-specific"/>
    <property type="evidence" value="ECO:0007669"/>
    <property type="project" value="TreeGrafter"/>
</dbReference>
<feature type="compositionally biased region" description="Polar residues" evidence="5">
    <location>
        <begin position="7"/>
        <end position="16"/>
    </location>
</feature>
<dbReference type="CDD" id="cd22028">
    <property type="entry name" value="HMG-box_SoxA_SoxB_SoxG"/>
    <property type="match status" value="1"/>
</dbReference>
<evidence type="ECO:0000256" key="3">
    <source>
        <dbReference type="ARBA" id="ARBA00023242"/>
    </source>
</evidence>
<dbReference type="PROSITE" id="PS50118">
    <property type="entry name" value="HMG_BOX_2"/>
    <property type="match status" value="1"/>
</dbReference>
<dbReference type="SUPFAM" id="SSF47095">
    <property type="entry name" value="HMG-box"/>
    <property type="match status" value="1"/>
</dbReference>
<dbReference type="Proteomes" id="UP000192223">
    <property type="component" value="Unplaced"/>
</dbReference>
<dbReference type="GO" id="GO:0000978">
    <property type="term" value="F:RNA polymerase II cis-regulatory region sequence-specific DNA binding"/>
    <property type="evidence" value="ECO:0007669"/>
    <property type="project" value="TreeGrafter"/>
</dbReference>
<evidence type="ECO:0000256" key="5">
    <source>
        <dbReference type="SAM" id="MobiDB-lite"/>
    </source>
</evidence>
<dbReference type="InterPro" id="IPR036910">
    <property type="entry name" value="HMG_box_dom_sf"/>
</dbReference>
<dbReference type="InParanoid" id="A0A1W4WKT6"/>
<dbReference type="GO" id="GO:0030182">
    <property type="term" value="P:neuron differentiation"/>
    <property type="evidence" value="ECO:0007669"/>
    <property type="project" value="TreeGrafter"/>
</dbReference>
<dbReference type="PANTHER" id="PTHR10270">
    <property type="entry name" value="SOX TRANSCRIPTION FACTOR"/>
    <property type="match status" value="1"/>
</dbReference>
<dbReference type="KEGG" id="apln:108736583"/>
<dbReference type="OrthoDB" id="6247875at2759"/>
<sequence>MAKPSSKAFQSETMSENNRHVKRPMNAFMVWSRIRRRHISVNHPRLHNSEISKLLGTEWKLLSESEKKPFIDEAKRLRNQHMIDNPEYKYKPRRKAKSEKFKMASKGGFPAALMHGYDHIQQALHQAFYDKTVYEIDKKPPMIPSVSTYNLTRANDPEHDVSLKYPRIPYPPQFLLKDRETVQTVINYKNSKPSIGLPLLPSNNLRTIEQDTILPPLIDYCTRSLGELNKSTLPSYSTLARSIHQQDYSLSNFHIITPPPVERHNVMDISNRFT</sequence>